<feature type="non-terminal residue" evidence="1">
    <location>
        <position position="1"/>
    </location>
</feature>
<evidence type="ECO:0008006" key="3">
    <source>
        <dbReference type="Google" id="ProtNLM"/>
    </source>
</evidence>
<proteinExistence type="predicted"/>
<sequence length="165" mass="18381">MLTKRDIKANPNKCETVINMRSPKSVKEGTPSFNALEGAKDFNGWRHVSHPQSFPSRGNIALIQEEGKNQYPIYFVNRIPKTREGHPSFGGHGPKVETILLDPILIDFIAELTPTEGVEQPSKGWTLSMDGASNQRDNGVGVMFKGINRVLIEQSLHLKFKANNN</sequence>
<dbReference type="EMBL" id="QJKJ01006515">
    <property type="protein sequence ID" value="RDX86455.1"/>
    <property type="molecule type" value="Genomic_DNA"/>
</dbReference>
<accession>A0A371G7E7</accession>
<dbReference type="Proteomes" id="UP000257109">
    <property type="component" value="Unassembled WGS sequence"/>
</dbReference>
<gene>
    <name evidence="1" type="ORF">CR513_32211</name>
</gene>
<evidence type="ECO:0000313" key="1">
    <source>
        <dbReference type="EMBL" id="RDX86455.1"/>
    </source>
</evidence>
<reference evidence="1" key="1">
    <citation type="submission" date="2018-05" db="EMBL/GenBank/DDBJ databases">
        <title>Draft genome of Mucuna pruriens seed.</title>
        <authorList>
            <person name="Nnadi N.E."/>
            <person name="Vos R."/>
            <person name="Hasami M.H."/>
            <person name="Devisetty U.K."/>
            <person name="Aguiy J.C."/>
        </authorList>
    </citation>
    <scope>NUCLEOTIDE SEQUENCE [LARGE SCALE GENOMIC DNA]</scope>
    <source>
        <strain evidence="1">JCA_2017</strain>
    </source>
</reference>
<name>A0A371G7E7_MUCPR</name>
<organism evidence="1 2">
    <name type="scientific">Mucuna pruriens</name>
    <name type="common">Velvet bean</name>
    <name type="synonym">Dolichos pruriens</name>
    <dbReference type="NCBI Taxonomy" id="157652"/>
    <lineage>
        <taxon>Eukaryota</taxon>
        <taxon>Viridiplantae</taxon>
        <taxon>Streptophyta</taxon>
        <taxon>Embryophyta</taxon>
        <taxon>Tracheophyta</taxon>
        <taxon>Spermatophyta</taxon>
        <taxon>Magnoliopsida</taxon>
        <taxon>eudicotyledons</taxon>
        <taxon>Gunneridae</taxon>
        <taxon>Pentapetalae</taxon>
        <taxon>rosids</taxon>
        <taxon>fabids</taxon>
        <taxon>Fabales</taxon>
        <taxon>Fabaceae</taxon>
        <taxon>Papilionoideae</taxon>
        <taxon>50 kb inversion clade</taxon>
        <taxon>NPAAA clade</taxon>
        <taxon>indigoferoid/millettioid clade</taxon>
        <taxon>Phaseoleae</taxon>
        <taxon>Mucuna</taxon>
    </lineage>
</organism>
<dbReference type="AlphaFoldDB" id="A0A371G7E7"/>
<evidence type="ECO:0000313" key="2">
    <source>
        <dbReference type="Proteomes" id="UP000257109"/>
    </source>
</evidence>
<keyword evidence="2" id="KW-1185">Reference proteome</keyword>
<protein>
    <recommendedName>
        <fullName evidence="3">RNase H type-1 domain-containing protein</fullName>
    </recommendedName>
</protein>
<comment type="caution">
    <text evidence="1">The sequence shown here is derived from an EMBL/GenBank/DDBJ whole genome shotgun (WGS) entry which is preliminary data.</text>
</comment>